<evidence type="ECO:0000313" key="4">
    <source>
        <dbReference type="Proteomes" id="UP000619486"/>
    </source>
</evidence>
<keyword evidence="4" id="KW-1185">Reference proteome</keyword>
<dbReference type="InterPro" id="IPR052916">
    <property type="entry name" value="Type-I_RE_MTase_Subunit"/>
</dbReference>
<dbReference type="GO" id="GO:0003677">
    <property type="term" value="F:DNA binding"/>
    <property type="evidence" value="ECO:0007669"/>
    <property type="project" value="InterPro"/>
</dbReference>
<dbReference type="Pfam" id="PF02384">
    <property type="entry name" value="N6_Mtase"/>
    <property type="match status" value="1"/>
</dbReference>
<dbReference type="PRINTS" id="PR00507">
    <property type="entry name" value="N12N6MTFRASE"/>
</dbReference>
<evidence type="ECO:0000313" key="3">
    <source>
        <dbReference type="EMBL" id="GGT26091.1"/>
    </source>
</evidence>
<name>A0A918GZC3_9ACTN</name>
<dbReference type="InterPro" id="IPR029063">
    <property type="entry name" value="SAM-dependent_MTases_sf"/>
</dbReference>
<dbReference type="Proteomes" id="UP000619486">
    <property type="component" value="Unassembled WGS sequence"/>
</dbReference>
<protein>
    <submittedName>
        <fullName evidence="3">SAM-dependent methyltransferase</fullName>
    </submittedName>
</protein>
<evidence type="ECO:0000259" key="2">
    <source>
        <dbReference type="Pfam" id="PF02384"/>
    </source>
</evidence>
<evidence type="ECO:0000256" key="1">
    <source>
        <dbReference type="SAM" id="MobiDB-lite"/>
    </source>
</evidence>
<sequence length="585" mass="62282">MGTVYGRAMIGGNEAADATATAAEIARLAGVTRAAVSNWRRRRSDFPAPVGGTSASPLFSLAEVRQWLEGQRDGREVSGEVRLWQALRGAYGEEMAGALAAVGDYLRGDAEELADQAVREAVDGLVADRRPTEVMDALVARLLESTARAALDGASTLRLARAVREFAGETSGTVFDPACGIGSLLVAVGGGTVQSRLGQDTQSDAARVAQVRAALAATEKAAPVQVVAGDSLRADAFPDLRADLVVCEPPTAVADWGREQLLVDPRWEAGVPSRGESELAWLQHCYHHTAPGGRAVVVLPASVAHRRSGRRIRAELVRRGCVTAVVALPPGLAASHALPLHLWLLSRPSNPGRAAGTVRMVDLSANSPDGPWAPQPHQEAEVQLIDLLDNEVDLTPSRYVREPEPDYAVEYAKLREDLDTRLRRLRALLPELPPRGRADALDDGVPVAVSDLLAAGLVSLDGDELTSVSDQLDPDYVRGFASSAANVRRSTSSSGTFRAELQAARLPRMDVERQRRYGDAFRSLGAFERELTELASMGDRAARLARDGLTGGALDPPATRDGGNSEHQSTTIDGDAAVGREDRTL</sequence>
<feature type="domain" description="DNA methylase adenine-specific" evidence="2">
    <location>
        <begin position="170"/>
        <end position="368"/>
    </location>
</feature>
<proteinExistence type="predicted"/>
<dbReference type="Gene3D" id="3.40.50.150">
    <property type="entry name" value="Vaccinia Virus protein VP39"/>
    <property type="match status" value="1"/>
</dbReference>
<keyword evidence="3" id="KW-0489">Methyltransferase</keyword>
<comment type="caution">
    <text evidence="3">The sequence shown here is derived from an EMBL/GenBank/DDBJ whole genome shotgun (WGS) entry which is preliminary data.</text>
</comment>
<reference evidence="3" key="1">
    <citation type="journal article" date="2014" name="Int. J. Syst. Evol. Microbiol.">
        <title>Complete genome sequence of Corynebacterium casei LMG S-19264T (=DSM 44701T), isolated from a smear-ripened cheese.</title>
        <authorList>
            <consortium name="US DOE Joint Genome Institute (JGI-PGF)"/>
            <person name="Walter F."/>
            <person name="Albersmeier A."/>
            <person name="Kalinowski J."/>
            <person name="Ruckert C."/>
        </authorList>
    </citation>
    <scope>NUCLEOTIDE SEQUENCE</scope>
    <source>
        <strain evidence="3">JCM 3172</strain>
    </source>
</reference>
<accession>A0A918GZC3</accession>
<dbReference type="AlphaFoldDB" id="A0A918GZC3"/>
<dbReference type="GO" id="GO:0008170">
    <property type="term" value="F:N-methyltransferase activity"/>
    <property type="evidence" value="ECO:0007669"/>
    <property type="project" value="InterPro"/>
</dbReference>
<dbReference type="InterPro" id="IPR036388">
    <property type="entry name" value="WH-like_DNA-bd_sf"/>
</dbReference>
<dbReference type="PANTHER" id="PTHR42998">
    <property type="entry name" value="TYPE I RESTRICTION ENZYME HINDVIIP M PROTEIN-RELATED"/>
    <property type="match status" value="1"/>
</dbReference>
<dbReference type="PANTHER" id="PTHR42998:SF1">
    <property type="entry name" value="TYPE I RESTRICTION ENZYME HINDI METHYLASE SUBUNIT"/>
    <property type="match status" value="1"/>
</dbReference>
<keyword evidence="3" id="KW-0808">Transferase</keyword>
<dbReference type="GO" id="GO:0032259">
    <property type="term" value="P:methylation"/>
    <property type="evidence" value="ECO:0007669"/>
    <property type="project" value="UniProtKB-KW"/>
</dbReference>
<reference evidence="3" key="2">
    <citation type="submission" date="2020-09" db="EMBL/GenBank/DDBJ databases">
        <authorList>
            <person name="Sun Q."/>
            <person name="Ohkuma M."/>
        </authorList>
    </citation>
    <scope>NUCLEOTIDE SEQUENCE</scope>
    <source>
        <strain evidence="3">JCM 3172</strain>
    </source>
</reference>
<dbReference type="Gene3D" id="1.10.10.10">
    <property type="entry name" value="Winged helix-like DNA-binding domain superfamily/Winged helix DNA-binding domain"/>
    <property type="match status" value="1"/>
</dbReference>
<organism evidence="3 4">
    <name type="scientific">Streptomyces purpureus</name>
    <dbReference type="NCBI Taxonomy" id="1951"/>
    <lineage>
        <taxon>Bacteria</taxon>
        <taxon>Bacillati</taxon>
        <taxon>Actinomycetota</taxon>
        <taxon>Actinomycetes</taxon>
        <taxon>Kitasatosporales</taxon>
        <taxon>Streptomycetaceae</taxon>
        <taxon>Streptomyces</taxon>
    </lineage>
</organism>
<feature type="region of interest" description="Disordered" evidence="1">
    <location>
        <begin position="548"/>
        <end position="585"/>
    </location>
</feature>
<dbReference type="SUPFAM" id="SSF53335">
    <property type="entry name" value="S-adenosyl-L-methionine-dependent methyltransferases"/>
    <property type="match status" value="1"/>
</dbReference>
<dbReference type="EMBL" id="BMQQ01000005">
    <property type="protein sequence ID" value="GGT26091.1"/>
    <property type="molecule type" value="Genomic_DNA"/>
</dbReference>
<dbReference type="InterPro" id="IPR003356">
    <property type="entry name" value="DNA_methylase_A-5"/>
</dbReference>
<gene>
    <name evidence="3" type="ORF">GCM10014713_18950</name>
</gene>